<dbReference type="Bgee" id="ENSNBRG00000000222">
    <property type="expression patterns" value="Expressed in zone of skin and 2 other cell types or tissues"/>
</dbReference>
<keyword evidence="1" id="KW-1015">Disulfide bond</keyword>
<evidence type="ECO:0000313" key="4">
    <source>
        <dbReference type="Proteomes" id="UP000261580"/>
    </source>
</evidence>
<dbReference type="PROSITE" id="PS00134">
    <property type="entry name" value="TRYPSIN_HIS"/>
    <property type="match status" value="1"/>
</dbReference>
<protein>
    <recommendedName>
        <fullName evidence="2">Peptidase S1 domain-containing protein</fullName>
    </recommendedName>
</protein>
<dbReference type="InterPro" id="IPR043504">
    <property type="entry name" value="Peptidase_S1_PA_chymotrypsin"/>
</dbReference>
<name>A0A3Q4FXT1_NEOBR</name>
<organism evidence="3 4">
    <name type="scientific">Neolamprologus brichardi</name>
    <name type="common">Fairy cichlid</name>
    <name type="synonym">Lamprologus brichardi</name>
    <dbReference type="NCBI Taxonomy" id="32507"/>
    <lineage>
        <taxon>Eukaryota</taxon>
        <taxon>Metazoa</taxon>
        <taxon>Chordata</taxon>
        <taxon>Craniata</taxon>
        <taxon>Vertebrata</taxon>
        <taxon>Euteleostomi</taxon>
        <taxon>Actinopterygii</taxon>
        <taxon>Neopterygii</taxon>
        <taxon>Teleostei</taxon>
        <taxon>Neoteleostei</taxon>
        <taxon>Acanthomorphata</taxon>
        <taxon>Ovalentaria</taxon>
        <taxon>Cichlomorphae</taxon>
        <taxon>Cichliformes</taxon>
        <taxon>Cichlidae</taxon>
        <taxon>African cichlids</taxon>
        <taxon>Pseudocrenilabrinae</taxon>
        <taxon>Lamprologini</taxon>
        <taxon>Neolamprologus</taxon>
    </lineage>
</organism>
<dbReference type="InterPro" id="IPR018114">
    <property type="entry name" value="TRYPSIN_HIS"/>
</dbReference>
<evidence type="ECO:0000256" key="1">
    <source>
        <dbReference type="ARBA" id="ARBA00023157"/>
    </source>
</evidence>
<dbReference type="InterPro" id="IPR009003">
    <property type="entry name" value="Peptidase_S1_PA"/>
</dbReference>
<proteinExistence type="predicted"/>
<dbReference type="SUPFAM" id="SSF50494">
    <property type="entry name" value="Trypsin-like serine proteases"/>
    <property type="match status" value="1"/>
</dbReference>
<evidence type="ECO:0000313" key="3">
    <source>
        <dbReference type="Ensembl" id="ENSNBRP00000000240.1"/>
    </source>
</evidence>
<dbReference type="AlphaFoldDB" id="A0A3Q4FXT1"/>
<evidence type="ECO:0000259" key="2">
    <source>
        <dbReference type="PROSITE" id="PS50240"/>
    </source>
</evidence>
<dbReference type="PANTHER" id="PTHR24252:SF8">
    <property type="entry name" value="ACROSIN"/>
    <property type="match status" value="1"/>
</dbReference>
<dbReference type="GeneTree" id="ENSGT01100000263742"/>
<dbReference type="Proteomes" id="UP000261580">
    <property type="component" value="Unassembled WGS sequence"/>
</dbReference>
<dbReference type="GO" id="GO:0004252">
    <property type="term" value="F:serine-type endopeptidase activity"/>
    <property type="evidence" value="ECO:0007669"/>
    <property type="project" value="InterPro"/>
</dbReference>
<dbReference type="OMA" id="NVSAWCC"/>
<keyword evidence="4" id="KW-1185">Reference proteome</keyword>
<dbReference type="Pfam" id="PF00089">
    <property type="entry name" value="Trypsin"/>
    <property type="match status" value="1"/>
</dbReference>
<sequence length="78" mass="8304">MLFALPVSGFYCGLSAYSPFNLIVGGQDAPPGSWPWQVALSIFGSLTCGGSLITDQWVLTAAHCSLFNNNVSAWCCRS</sequence>
<dbReference type="InterPro" id="IPR001254">
    <property type="entry name" value="Trypsin_dom"/>
</dbReference>
<reference evidence="3" key="1">
    <citation type="submission" date="2025-08" db="UniProtKB">
        <authorList>
            <consortium name="Ensembl"/>
        </authorList>
    </citation>
    <scope>IDENTIFICATION</scope>
</reference>
<dbReference type="PROSITE" id="PS50240">
    <property type="entry name" value="TRYPSIN_DOM"/>
    <property type="match status" value="1"/>
</dbReference>
<dbReference type="STRING" id="32507.ENSNBRP00000000240"/>
<feature type="domain" description="Peptidase S1" evidence="2">
    <location>
        <begin position="23"/>
        <end position="78"/>
    </location>
</feature>
<dbReference type="Gene3D" id="2.40.10.10">
    <property type="entry name" value="Trypsin-like serine proteases"/>
    <property type="match status" value="2"/>
</dbReference>
<reference evidence="3" key="2">
    <citation type="submission" date="2025-09" db="UniProtKB">
        <authorList>
            <consortium name="Ensembl"/>
        </authorList>
    </citation>
    <scope>IDENTIFICATION</scope>
</reference>
<dbReference type="PANTHER" id="PTHR24252">
    <property type="entry name" value="ACROSIN-RELATED"/>
    <property type="match status" value="1"/>
</dbReference>
<dbReference type="Ensembl" id="ENSNBRT00000000275.1">
    <property type="protein sequence ID" value="ENSNBRP00000000240.1"/>
    <property type="gene ID" value="ENSNBRG00000000222.1"/>
</dbReference>
<dbReference type="GO" id="GO:0006508">
    <property type="term" value="P:proteolysis"/>
    <property type="evidence" value="ECO:0007669"/>
    <property type="project" value="InterPro"/>
</dbReference>
<accession>A0A3Q4FXT1</accession>